<dbReference type="RefSeq" id="WP_176635210.1">
    <property type="nucleotide sequence ID" value="NZ_JAAMFM010000015.1"/>
</dbReference>
<comment type="caution">
    <text evidence="1">The sequence shown here is derived from an EMBL/GenBank/DDBJ whole genome shotgun (WGS) entry which is preliminary data.</text>
</comment>
<evidence type="ECO:0000313" key="2">
    <source>
        <dbReference type="Proteomes" id="UP000543556"/>
    </source>
</evidence>
<name>A0A7Y7IHS9_9MICC</name>
<keyword evidence="2" id="KW-1185">Reference proteome</keyword>
<protein>
    <submittedName>
        <fullName evidence="1">Uncharacterized protein</fullName>
    </submittedName>
</protein>
<dbReference type="EMBL" id="JAAMFM010000015">
    <property type="protein sequence ID" value="NVM95487.1"/>
    <property type="molecule type" value="Genomic_DNA"/>
</dbReference>
<accession>A0A7Y7IHS9</accession>
<reference evidence="1 2" key="1">
    <citation type="submission" date="2020-02" db="EMBL/GenBank/DDBJ databases">
        <title>Genome sequence of strain AETb3-4.</title>
        <authorList>
            <person name="Gao J."/>
            <person name="Zhang X."/>
        </authorList>
    </citation>
    <scope>NUCLEOTIDE SEQUENCE [LARGE SCALE GENOMIC DNA]</scope>
    <source>
        <strain evidence="1 2">AETb3-4</strain>
    </source>
</reference>
<proteinExistence type="predicted"/>
<organism evidence="1 2">
    <name type="scientific">Arthrobacter wenxiniae</name>
    <dbReference type="NCBI Taxonomy" id="2713570"/>
    <lineage>
        <taxon>Bacteria</taxon>
        <taxon>Bacillati</taxon>
        <taxon>Actinomycetota</taxon>
        <taxon>Actinomycetes</taxon>
        <taxon>Micrococcales</taxon>
        <taxon>Micrococcaceae</taxon>
        <taxon>Arthrobacter</taxon>
    </lineage>
</organism>
<sequence>MNKRPVLSGDKMGMKRGVFIVSCPTNEVRVLTREEVIAVRKGESEWEQPTGWSNGLHKKDILEAVDIMLVTDAASVRPLPSAGRA</sequence>
<dbReference type="AlphaFoldDB" id="A0A7Y7IHS9"/>
<gene>
    <name evidence="1" type="ORF">G6034_11280</name>
</gene>
<dbReference type="Proteomes" id="UP000543556">
    <property type="component" value="Unassembled WGS sequence"/>
</dbReference>
<evidence type="ECO:0000313" key="1">
    <source>
        <dbReference type="EMBL" id="NVM95487.1"/>
    </source>
</evidence>